<evidence type="ECO:0000256" key="5">
    <source>
        <dbReference type="ARBA" id="ARBA00043866"/>
    </source>
</evidence>
<feature type="compositionally biased region" description="Polar residues" evidence="8">
    <location>
        <begin position="534"/>
        <end position="552"/>
    </location>
</feature>
<accession>A0A1X7VP71</accession>
<dbReference type="InterPro" id="IPR045137">
    <property type="entry name" value="RBM26/27"/>
</dbReference>
<dbReference type="InterPro" id="IPR035979">
    <property type="entry name" value="RBD_domain_sf"/>
</dbReference>
<keyword evidence="4 6" id="KW-0694">RNA-binding</keyword>
<name>A0A1X7VP71_AMPQE</name>
<evidence type="ECO:0000259" key="9">
    <source>
        <dbReference type="PROSITE" id="PS50102"/>
    </source>
</evidence>
<evidence type="ECO:0000256" key="1">
    <source>
        <dbReference type="ARBA" id="ARBA00022723"/>
    </source>
</evidence>
<dbReference type="InParanoid" id="A0A1X7VP71"/>
<dbReference type="OMA" id="HSAGRIE"/>
<feature type="zinc finger region" description="C3H1-type" evidence="7">
    <location>
        <begin position="264"/>
        <end position="291"/>
    </location>
</feature>
<evidence type="ECO:0000256" key="2">
    <source>
        <dbReference type="ARBA" id="ARBA00022771"/>
    </source>
</evidence>
<dbReference type="Pfam" id="PF01480">
    <property type="entry name" value="PWI"/>
    <property type="match status" value="1"/>
</dbReference>
<keyword evidence="12" id="KW-1185">Reference proteome</keyword>
<feature type="compositionally biased region" description="Gly residues" evidence="8">
    <location>
        <begin position="165"/>
        <end position="175"/>
    </location>
</feature>
<feature type="region of interest" description="Disordered" evidence="8">
    <location>
        <begin position="804"/>
        <end position="844"/>
    </location>
</feature>
<dbReference type="SUPFAM" id="SSF54928">
    <property type="entry name" value="RNA-binding domain, RBD"/>
    <property type="match status" value="2"/>
</dbReference>
<dbReference type="PROSITE" id="PS50102">
    <property type="entry name" value="RRM"/>
    <property type="match status" value="1"/>
</dbReference>
<reference evidence="11" key="2">
    <citation type="submission" date="2017-05" db="UniProtKB">
        <authorList>
            <consortium name="EnsemblMetazoa"/>
        </authorList>
    </citation>
    <scope>IDENTIFICATION</scope>
</reference>
<feature type="compositionally biased region" description="Basic residues" evidence="8">
    <location>
        <begin position="208"/>
        <end position="218"/>
    </location>
</feature>
<feature type="domain" description="RRM" evidence="9">
    <location>
        <begin position="429"/>
        <end position="503"/>
    </location>
</feature>
<feature type="compositionally biased region" description="Pro residues" evidence="8">
    <location>
        <begin position="345"/>
        <end position="358"/>
    </location>
</feature>
<dbReference type="GO" id="GO:0005634">
    <property type="term" value="C:nucleus"/>
    <property type="evidence" value="ECO:0007669"/>
    <property type="project" value="TreeGrafter"/>
</dbReference>
<feature type="compositionally biased region" description="Basic and acidic residues" evidence="8">
    <location>
        <begin position="124"/>
        <end position="156"/>
    </location>
</feature>
<feature type="compositionally biased region" description="Polar residues" evidence="8">
    <location>
        <begin position="652"/>
        <end position="663"/>
    </location>
</feature>
<organism evidence="11">
    <name type="scientific">Amphimedon queenslandica</name>
    <name type="common">Sponge</name>
    <dbReference type="NCBI Taxonomy" id="400682"/>
    <lineage>
        <taxon>Eukaryota</taxon>
        <taxon>Metazoa</taxon>
        <taxon>Porifera</taxon>
        <taxon>Demospongiae</taxon>
        <taxon>Heteroscleromorpha</taxon>
        <taxon>Haplosclerida</taxon>
        <taxon>Niphatidae</taxon>
        <taxon>Amphimedon</taxon>
    </lineage>
</organism>
<feature type="region of interest" description="Disordered" evidence="8">
    <location>
        <begin position="652"/>
        <end position="678"/>
    </location>
</feature>
<feature type="region of interest" description="Disordered" evidence="8">
    <location>
        <begin position="512"/>
        <end position="586"/>
    </location>
</feature>
<dbReference type="Gene3D" id="3.30.70.330">
    <property type="match status" value="1"/>
</dbReference>
<dbReference type="SMART" id="SM00360">
    <property type="entry name" value="RRM"/>
    <property type="match status" value="1"/>
</dbReference>
<evidence type="ECO:0000256" key="3">
    <source>
        <dbReference type="ARBA" id="ARBA00022833"/>
    </source>
</evidence>
<keyword evidence="1 7" id="KW-0479">Metal-binding</keyword>
<feature type="compositionally biased region" description="Pro residues" evidence="8">
    <location>
        <begin position="299"/>
        <end position="318"/>
    </location>
</feature>
<evidence type="ECO:0000256" key="8">
    <source>
        <dbReference type="SAM" id="MobiDB-lite"/>
    </source>
</evidence>
<dbReference type="OrthoDB" id="443401at2759"/>
<dbReference type="PANTHER" id="PTHR14398:SF0">
    <property type="entry name" value="ZINC FINGER PROTEIN SWM"/>
    <property type="match status" value="1"/>
</dbReference>
<evidence type="ECO:0000256" key="6">
    <source>
        <dbReference type="PROSITE-ProRule" id="PRU00176"/>
    </source>
</evidence>
<dbReference type="InterPro" id="IPR036855">
    <property type="entry name" value="Znf_CCCH_sf"/>
</dbReference>
<dbReference type="Proteomes" id="UP000007879">
    <property type="component" value="Unassembled WGS sequence"/>
</dbReference>
<evidence type="ECO:0000259" key="10">
    <source>
        <dbReference type="PROSITE" id="PS50103"/>
    </source>
</evidence>
<dbReference type="CDD" id="cd12257">
    <property type="entry name" value="RRM1_RBM26_like"/>
    <property type="match status" value="1"/>
</dbReference>
<feature type="compositionally biased region" description="Low complexity" evidence="8">
    <location>
        <begin position="94"/>
        <end position="110"/>
    </location>
</feature>
<dbReference type="PROSITE" id="PS50103">
    <property type="entry name" value="ZF_C3H1"/>
    <property type="match status" value="1"/>
</dbReference>
<feature type="region of interest" description="Disordered" evidence="8">
    <location>
        <begin position="296"/>
        <end position="358"/>
    </location>
</feature>
<dbReference type="PANTHER" id="PTHR14398">
    <property type="entry name" value="RNA RECOGNITION RRM/RNP DOMAIN"/>
    <property type="match status" value="1"/>
</dbReference>
<keyword evidence="2 7" id="KW-0863">Zinc-finger</keyword>
<protein>
    <recommendedName>
        <fullName evidence="13">RNA-binding protein 26</fullName>
    </recommendedName>
</protein>
<feature type="compositionally biased region" description="Low complexity" evidence="8">
    <location>
        <begin position="219"/>
        <end position="233"/>
    </location>
</feature>
<dbReference type="Pfam" id="PF00076">
    <property type="entry name" value="RRM_1"/>
    <property type="match status" value="1"/>
</dbReference>
<dbReference type="GO" id="GO:0003723">
    <property type="term" value="F:RNA binding"/>
    <property type="evidence" value="ECO:0007669"/>
    <property type="project" value="UniProtKB-UniRule"/>
</dbReference>
<dbReference type="STRING" id="400682.A0A1X7VP71"/>
<comment type="function">
    <text evidence="5">May be involved in the turnover of nuclear polyadenylated (pA+) RNA.</text>
</comment>
<dbReference type="eggNOG" id="KOG2135">
    <property type="taxonomic scope" value="Eukaryota"/>
</dbReference>
<dbReference type="InterPro" id="IPR000504">
    <property type="entry name" value="RRM_dom"/>
</dbReference>
<dbReference type="InterPro" id="IPR012677">
    <property type="entry name" value="Nucleotide-bd_a/b_plait_sf"/>
</dbReference>
<evidence type="ECO:0000256" key="4">
    <source>
        <dbReference type="ARBA" id="ARBA00022884"/>
    </source>
</evidence>
<dbReference type="InterPro" id="IPR002483">
    <property type="entry name" value="PWI_dom"/>
</dbReference>
<proteinExistence type="predicted"/>
<keyword evidence="3 7" id="KW-0862">Zinc</keyword>
<dbReference type="Gene3D" id="1.20.1390.10">
    <property type="entry name" value="PWI domain"/>
    <property type="match status" value="1"/>
</dbReference>
<evidence type="ECO:0008006" key="13">
    <source>
        <dbReference type="Google" id="ProtNLM"/>
    </source>
</evidence>
<evidence type="ECO:0000313" key="12">
    <source>
        <dbReference type="Proteomes" id="UP000007879"/>
    </source>
</evidence>
<dbReference type="GO" id="GO:0008270">
    <property type="term" value="F:zinc ion binding"/>
    <property type="evidence" value="ECO:0007669"/>
    <property type="project" value="UniProtKB-KW"/>
</dbReference>
<feature type="domain" description="C3H1-type" evidence="10">
    <location>
        <begin position="264"/>
        <end position="291"/>
    </location>
</feature>
<dbReference type="FunCoup" id="A0A1X7VP71">
    <property type="interactions" value="995"/>
</dbReference>
<dbReference type="SUPFAM" id="SSF90229">
    <property type="entry name" value="CCCH zinc finger"/>
    <property type="match status" value="1"/>
</dbReference>
<evidence type="ECO:0000313" key="11">
    <source>
        <dbReference type="EnsemblMetazoa" id="Aqu2.1.41188_001"/>
    </source>
</evidence>
<dbReference type="EnsemblMetazoa" id="XM_020007284.1">
    <property type="protein sequence ID" value="XP_019862843.1"/>
    <property type="gene ID" value="LOC105316491"/>
</dbReference>
<evidence type="ECO:0000256" key="7">
    <source>
        <dbReference type="PROSITE-ProRule" id="PRU00723"/>
    </source>
</evidence>
<feature type="region of interest" description="Disordered" evidence="8">
    <location>
        <begin position="77"/>
        <end position="262"/>
    </location>
</feature>
<dbReference type="InterPro" id="IPR000571">
    <property type="entry name" value="Znf_CCCH"/>
</dbReference>
<gene>
    <name evidence="11" type="primary">105316491</name>
</gene>
<sequence length="894" mass="98563">MQIRDTEKLKVWLLKKLQPLCDADPAALSKYIVALLRKEKPRSALKDLCINQLEVFLSKETPTFVDKLFRSLDSESYMTGGDDSDSTPPSGLISGSNRSSLESVRSSGGVANSVSPSMMVPERIVTDHRRQSEDMRHREVDDDDRDFRRAHYRHEPSPSLYPAHIGGGGASGSGTGAAEKNKIKKKIEIDPPRRSIRQRLGNREDERRRRRPRSRSRSRSSTPDRQSSRSSSTTPPPDIEDRSRRKRIHTDPMGGVSNDLKPVAKRQRCKDYDERGMCLLGEQCPFDHGNDPLVITGMPPYPPPPPPPPFPLSLPPHPPPHHHLPKTNAADGYNPEDPSLTAGANPPPLPPPPLLPHQIPPLRPAFPPPIPPIPRLPHIPPMHSNPPPTIPSAFTPVSCQAPPIAPPTRHVHYGGAGGGAKPHPGRSSDTIVLRKIPKDLNTITKLSGYFEKFGNIVNLQVRYENDPESAIVQFSSPSEAKAAHDCTEAVLNNRFIRVYYLKGGLGGVGVGGAENKHHHNAPPTYHQANKKETTSSQPTVNSSSNKQPQEVISTSSPSLPPLQAPPAHSYPQHRPQKPSPAPVSVSAAAANLKRLELQKKTQSLLESQIQQQKLLLDKLEKCSTEEREKILLTIKSLNSSVNKLRDSLSSVAKATASKPNPTGNRGMVKSKQATPPLTSSTMSLQQQADQLRMEAQQLGILPSSNATPMGTNDLLSATPTYTKDQHNNEQRKKVEPKTRQLLVVNVEDKEALVKYFESFGGLTQVERGPDNPKNLIFTFKSRNVAEKAAKGSLFQGKPLIMKWYTPKPPPSPTEKKATPPIIPPPGKPPSVSSHETKKQAPPTSLSLLDELKDLEAELQEESLIDVYTPEQSVPRVVHLLDDEEEELDERSWRH</sequence>
<reference evidence="12" key="1">
    <citation type="journal article" date="2010" name="Nature">
        <title>The Amphimedon queenslandica genome and the evolution of animal complexity.</title>
        <authorList>
            <person name="Srivastava M."/>
            <person name="Simakov O."/>
            <person name="Chapman J."/>
            <person name="Fahey B."/>
            <person name="Gauthier M.E."/>
            <person name="Mitros T."/>
            <person name="Richards G.S."/>
            <person name="Conaco C."/>
            <person name="Dacre M."/>
            <person name="Hellsten U."/>
            <person name="Larroux C."/>
            <person name="Putnam N.H."/>
            <person name="Stanke M."/>
            <person name="Adamska M."/>
            <person name="Darling A."/>
            <person name="Degnan S.M."/>
            <person name="Oakley T.H."/>
            <person name="Plachetzki D.C."/>
            <person name="Zhai Y."/>
            <person name="Adamski M."/>
            <person name="Calcino A."/>
            <person name="Cummins S.F."/>
            <person name="Goodstein D.M."/>
            <person name="Harris C."/>
            <person name="Jackson D.J."/>
            <person name="Leys S.P."/>
            <person name="Shu S."/>
            <person name="Woodcroft B.J."/>
            <person name="Vervoort M."/>
            <person name="Kosik K.S."/>
            <person name="Manning G."/>
            <person name="Degnan B.M."/>
            <person name="Rokhsar D.S."/>
        </authorList>
    </citation>
    <scope>NUCLEOTIDE SEQUENCE [LARGE SCALE GENOMIC DNA]</scope>
</reference>
<dbReference type="AlphaFoldDB" id="A0A1X7VP71"/>
<dbReference type="EnsemblMetazoa" id="Aqu2.1.41188_001">
    <property type="protein sequence ID" value="Aqu2.1.41188_001"/>
    <property type="gene ID" value="Aqu2.1.41188"/>
</dbReference>
<dbReference type="KEGG" id="aqu:105316491"/>